<dbReference type="InterPro" id="IPR036938">
    <property type="entry name" value="PAP2/HPO_sf"/>
</dbReference>
<gene>
    <name evidence="2" type="ORF">AFM12_12520</name>
</gene>
<evidence type="ECO:0000256" key="1">
    <source>
        <dbReference type="SAM" id="SignalP"/>
    </source>
</evidence>
<dbReference type="AlphaFoldDB" id="A0A0P7BL86"/>
<dbReference type="STRING" id="1605367.AFM12_12520"/>
<organism evidence="2 3">
    <name type="scientific">Jiulongibacter sediminis</name>
    <dbReference type="NCBI Taxonomy" id="1605367"/>
    <lineage>
        <taxon>Bacteria</taxon>
        <taxon>Pseudomonadati</taxon>
        <taxon>Bacteroidota</taxon>
        <taxon>Cytophagia</taxon>
        <taxon>Cytophagales</taxon>
        <taxon>Leadbetterellaceae</taxon>
        <taxon>Jiulongibacter</taxon>
    </lineage>
</organism>
<name>A0A0P7BL86_9BACT</name>
<evidence type="ECO:0000313" key="2">
    <source>
        <dbReference type="EMBL" id="KPM48023.1"/>
    </source>
</evidence>
<protein>
    <recommendedName>
        <fullName evidence="4">Phosphoesterase</fullName>
    </recommendedName>
</protein>
<dbReference type="RefSeq" id="WP_055148702.1">
    <property type="nucleotide sequence ID" value="NZ_JXSZ01000009.1"/>
</dbReference>
<dbReference type="OrthoDB" id="7793240at2"/>
<feature type="chain" id="PRO_5006135944" description="Phosphoesterase" evidence="1">
    <location>
        <begin position="20"/>
        <end position="457"/>
    </location>
</feature>
<dbReference type="PROSITE" id="PS51257">
    <property type="entry name" value="PROKAR_LIPOPROTEIN"/>
    <property type="match status" value="1"/>
</dbReference>
<dbReference type="PANTHER" id="PTHR34599">
    <property type="entry name" value="PEROXIDASE-RELATED"/>
    <property type="match status" value="1"/>
</dbReference>
<proteinExistence type="predicted"/>
<dbReference type="InterPro" id="IPR052559">
    <property type="entry name" value="V-haloperoxidase"/>
</dbReference>
<dbReference type="Gene3D" id="1.10.606.20">
    <property type="match status" value="1"/>
</dbReference>
<accession>A0A0P7BL86</accession>
<evidence type="ECO:0008006" key="4">
    <source>
        <dbReference type="Google" id="ProtNLM"/>
    </source>
</evidence>
<keyword evidence="3" id="KW-1185">Reference proteome</keyword>
<reference evidence="2 3" key="1">
    <citation type="submission" date="2015-07" db="EMBL/GenBank/DDBJ databases">
        <title>The draft genome sequence of Leadbetterella sp. JN14-9.</title>
        <authorList>
            <person name="Liu Y."/>
            <person name="Du J."/>
            <person name="Shao Z."/>
        </authorList>
    </citation>
    <scope>NUCLEOTIDE SEQUENCE [LARGE SCALE GENOMIC DNA]</scope>
    <source>
        <strain evidence="2 3">JN14-9</strain>
    </source>
</reference>
<dbReference type="EMBL" id="LGTQ01000009">
    <property type="protein sequence ID" value="KPM48023.1"/>
    <property type="molecule type" value="Genomic_DNA"/>
</dbReference>
<comment type="caution">
    <text evidence="2">The sequence shown here is derived from an EMBL/GenBank/DDBJ whole genome shotgun (WGS) entry which is preliminary data.</text>
</comment>
<dbReference type="Proteomes" id="UP000050454">
    <property type="component" value="Unassembled WGS sequence"/>
</dbReference>
<evidence type="ECO:0000313" key="3">
    <source>
        <dbReference type="Proteomes" id="UP000050454"/>
    </source>
</evidence>
<feature type="signal peptide" evidence="1">
    <location>
        <begin position="1"/>
        <end position="19"/>
    </location>
</feature>
<dbReference type="PANTHER" id="PTHR34599:SF1">
    <property type="entry name" value="PHOSPHATIDIC ACID PHOSPHATASE TYPE 2_HALOPEROXIDASE DOMAIN-CONTAINING PROTEIN"/>
    <property type="match status" value="1"/>
</dbReference>
<sequence>MKSRKILFTIFLSSVIAFTACKKDGGEVDPENQVELSTPASDFDSSILTEYNALQLKLINNTPGYSAPVAARSIAYLALAAYEATVPGMPDNQSLAGQLQGLDDLPKPEEGKKYDWALASNAAQHTLMRQLYATSGDVLKGRMDTLRKNFEAKYQPGVGTDAIERSINFGNSIALAIWEYAKKDGGHEAWNSNFPVSNGTLGGSSKWEPTGDQSRPLLPNWKDVRTFLPGNTNITLDNPTNFSFNVNSDFFSQAQQVYLTSSNLNQAQKDIMTFWNDPVNASYTSAGHQLAVVNKLIGKEGYNLEEASKLYLKIGLAAHDAYVTAFKKKYSQNIMRPETYIRQAIDPQWKANIEGSPSPAYISAQATLATAIAEILTAEFGDAYIFEDDTKSSVAAKRPYKGFQDFAKEARMAQVYAGNQYSISIQHGEEQGKKIASNVMNLQLLAPIVSDTTSASR</sequence>
<keyword evidence="1" id="KW-0732">Signal</keyword>
<dbReference type="SUPFAM" id="SSF48317">
    <property type="entry name" value="Acid phosphatase/Vanadium-dependent haloperoxidase"/>
    <property type="match status" value="1"/>
</dbReference>